<dbReference type="EMBL" id="BSRX01000009">
    <property type="protein sequence ID" value="GLW53962.1"/>
    <property type="molecule type" value="Genomic_DNA"/>
</dbReference>
<evidence type="ECO:0000313" key="2">
    <source>
        <dbReference type="Proteomes" id="UP001165143"/>
    </source>
</evidence>
<sequence>MPVSPWMAEDLSERVRALYEDAEQRLLGIVARQLTAGYEAPGWAVAKLADVQPLRRAAQAVVDALGTAMTTEVHDVVAEAYNRGARMGLAELGALADVDAARIAESTPAGRAVDRLAAETVELVTAAHRGILRGVEDGYRQVISEISATPLLGIDTRRQASQRAMERFADRGVRSFVDRSGRPWRVTSYVEMAVRTSVGRAAVEAQGDRLRAAGVDLVIVSNAPRECPLCKPWEGKLLSLDGPDGRREVEVEHATVDGRMLRVWVAGSVDEARRSGLQHPNCRHSLSAYTPGVTSIVPPMRSDGTEYEAGQRQRAIERQIRKYKARAAASPTPEGKKVAEQRVREWQGRMRDHLAQHPNLKRLRYREQPGAGNLPEARGPMAPDAVEAAKVRAGDHLAPREMSDEQLGAAIRHGSLDARDRARIEAEANRRDEQQLLDRVRPGGGRVVADLTGFGDDELARALPLLDDEGVLRVAAEMDRRDVDAALPGARRDLIGMSEQQLAERARHAAGDELAQLAAEADRRQLLAATFPGGRLLADLSAVGDEVLGWAVRYARPDEAVRLAAELDRRYPVEAPAAHAGRGIEAQLADEAALDEALRPVPGPDDWSHLYADTPEDPYAGLSAAERWLAEREAFEQVNRAAYTREQIREQYADHVYRQWLDAEEWCRGYLLTRKAEHDGVDARSLFSGPAHIAYARASEELKRYWSEVAPRLTLAEYSEQLTGIRSAAADTARKAKSDRHNKF</sequence>
<comment type="caution">
    <text evidence="1">The sequence shown here is derived from an EMBL/GenBank/DDBJ whole genome shotgun (WGS) entry which is preliminary data.</text>
</comment>
<accession>A0A9W6PFH6</accession>
<protein>
    <recommendedName>
        <fullName evidence="3">Phage minor capsid protein 2</fullName>
    </recommendedName>
</protein>
<reference evidence="1" key="1">
    <citation type="submission" date="2023-02" db="EMBL/GenBank/DDBJ databases">
        <title>Kitasatospora phosalacinea NBRC 14362.</title>
        <authorList>
            <person name="Ichikawa N."/>
            <person name="Sato H."/>
            <person name="Tonouchi N."/>
        </authorList>
    </citation>
    <scope>NUCLEOTIDE SEQUENCE</scope>
    <source>
        <strain evidence="1">NBRC 14362</strain>
    </source>
</reference>
<dbReference type="Proteomes" id="UP001165143">
    <property type="component" value="Unassembled WGS sequence"/>
</dbReference>
<dbReference type="InterPro" id="IPR009319">
    <property type="entry name" value="Phage_A118_VSP1"/>
</dbReference>
<dbReference type="AlphaFoldDB" id="A0A9W6PFH6"/>
<name>A0A9W6PFH6_9ACTN</name>
<dbReference type="Pfam" id="PF06152">
    <property type="entry name" value="Phage_min_cap2"/>
    <property type="match status" value="1"/>
</dbReference>
<evidence type="ECO:0000313" key="1">
    <source>
        <dbReference type="EMBL" id="GLW53962.1"/>
    </source>
</evidence>
<evidence type="ECO:0008006" key="3">
    <source>
        <dbReference type="Google" id="ProtNLM"/>
    </source>
</evidence>
<organism evidence="1 2">
    <name type="scientific">Kitasatospora phosalacinea</name>
    <dbReference type="NCBI Taxonomy" id="2065"/>
    <lineage>
        <taxon>Bacteria</taxon>
        <taxon>Bacillati</taxon>
        <taxon>Actinomycetota</taxon>
        <taxon>Actinomycetes</taxon>
        <taxon>Kitasatosporales</taxon>
        <taxon>Streptomycetaceae</taxon>
        <taxon>Kitasatospora</taxon>
    </lineage>
</organism>
<proteinExistence type="predicted"/>
<dbReference type="GO" id="GO:0005198">
    <property type="term" value="F:structural molecule activity"/>
    <property type="evidence" value="ECO:0007669"/>
    <property type="project" value="InterPro"/>
</dbReference>
<gene>
    <name evidence="1" type="ORF">Kpho01_19730</name>
</gene>
<dbReference type="RefSeq" id="WP_035789666.1">
    <property type="nucleotide sequence ID" value="NZ_BSRX01000009.1"/>
</dbReference>